<dbReference type="Pfam" id="PF07727">
    <property type="entry name" value="RVT_2"/>
    <property type="match status" value="2"/>
</dbReference>
<name>A0AAQ3XBL1_PASNO</name>
<protein>
    <recommendedName>
        <fullName evidence="2">Reverse transcriptase Ty1/copia-type domain-containing protein</fullName>
    </recommendedName>
</protein>
<feature type="region of interest" description="Disordered" evidence="1">
    <location>
        <begin position="115"/>
        <end position="223"/>
    </location>
</feature>
<dbReference type="EMBL" id="CP144753">
    <property type="protein sequence ID" value="WVZ92938.1"/>
    <property type="molecule type" value="Genomic_DNA"/>
</dbReference>
<evidence type="ECO:0000256" key="1">
    <source>
        <dbReference type="SAM" id="MobiDB-lite"/>
    </source>
</evidence>
<reference evidence="3 4" key="1">
    <citation type="submission" date="2024-02" db="EMBL/GenBank/DDBJ databases">
        <title>High-quality chromosome-scale genome assembly of Pensacola bahiagrass (Paspalum notatum Flugge var. saurae).</title>
        <authorList>
            <person name="Vega J.M."/>
            <person name="Podio M."/>
            <person name="Orjuela J."/>
            <person name="Siena L.A."/>
            <person name="Pessino S.C."/>
            <person name="Combes M.C."/>
            <person name="Mariac C."/>
            <person name="Albertini E."/>
            <person name="Pupilli F."/>
            <person name="Ortiz J.P.A."/>
            <person name="Leblanc O."/>
        </authorList>
    </citation>
    <scope>NUCLEOTIDE SEQUENCE [LARGE SCALE GENOMIC DNA]</scope>
    <source>
        <strain evidence="3">R1</strain>
        <tissue evidence="3">Leaf</tissue>
    </source>
</reference>
<feature type="domain" description="Reverse transcriptase Ty1/copia-type" evidence="2">
    <location>
        <begin position="264"/>
        <end position="341"/>
    </location>
</feature>
<evidence type="ECO:0000313" key="3">
    <source>
        <dbReference type="EMBL" id="WVZ92938.1"/>
    </source>
</evidence>
<feature type="compositionally biased region" description="Polar residues" evidence="1">
    <location>
        <begin position="115"/>
        <end position="141"/>
    </location>
</feature>
<evidence type="ECO:0000259" key="2">
    <source>
        <dbReference type="Pfam" id="PF07727"/>
    </source>
</evidence>
<feature type="compositionally biased region" description="Low complexity" evidence="1">
    <location>
        <begin position="145"/>
        <end position="171"/>
    </location>
</feature>
<dbReference type="InterPro" id="IPR043502">
    <property type="entry name" value="DNA/RNA_pol_sf"/>
</dbReference>
<dbReference type="SUPFAM" id="SSF56672">
    <property type="entry name" value="DNA/RNA polymerases"/>
    <property type="match status" value="1"/>
</dbReference>
<proteinExistence type="predicted"/>
<feature type="domain" description="Reverse transcriptase Ty1/copia-type" evidence="2">
    <location>
        <begin position="348"/>
        <end position="455"/>
    </location>
</feature>
<dbReference type="InterPro" id="IPR013103">
    <property type="entry name" value="RVT_2"/>
</dbReference>
<keyword evidence="4" id="KW-1185">Reference proteome</keyword>
<dbReference type="PANTHER" id="PTHR11439:SF467">
    <property type="entry name" value="INTEGRASE CATALYTIC DOMAIN-CONTAINING PROTEIN"/>
    <property type="match status" value="1"/>
</dbReference>
<feature type="compositionally biased region" description="Low complexity" evidence="1">
    <location>
        <begin position="182"/>
        <end position="206"/>
    </location>
</feature>
<gene>
    <name evidence="3" type="ORF">U9M48_038968</name>
</gene>
<feature type="region of interest" description="Disordered" evidence="1">
    <location>
        <begin position="1"/>
        <end position="38"/>
    </location>
</feature>
<evidence type="ECO:0000313" key="4">
    <source>
        <dbReference type="Proteomes" id="UP001341281"/>
    </source>
</evidence>
<organism evidence="3 4">
    <name type="scientific">Paspalum notatum var. saurae</name>
    <dbReference type="NCBI Taxonomy" id="547442"/>
    <lineage>
        <taxon>Eukaryota</taxon>
        <taxon>Viridiplantae</taxon>
        <taxon>Streptophyta</taxon>
        <taxon>Embryophyta</taxon>
        <taxon>Tracheophyta</taxon>
        <taxon>Spermatophyta</taxon>
        <taxon>Magnoliopsida</taxon>
        <taxon>Liliopsida</taxon>
        <taxon>Poales</taxon>
        <taxon>Poaceae</taxon>
        <taxon>PACMAD clade</taxon>
        <taxon>Panicoideae</taxon>
        <taxon>Andropogonodae</taxon>
        <taxon>Paspaleae</taxon>
        <taxon>Paspalinae</taxon>
        <taxon>Paspalum</taxon>
    </lineage>
</organism>
<sequence length="711" mass="78416">MADMHRRGSGGHGRGGAAVDIRHVQGGDDGPPSPGGQPLVALADRFQHPRGDPHRCRDGIVYISRDVTFDESMFPFSNLKPSTGRRLQEEISLLSPSLLNPIVPGERVQQLNDQMAPCSSNPANTPGASSDSVQELGSSNDAEPASLSPATTSASGSLSASSSLDPAASPTELPPDAEERSSPAATPRPSTASSSAHGGEIQQQQQRPTTRLQSGEPPSLDEALHDKNWKNAMDIEFSALQKNKTWHLVPPQKGIGIKQDGSLDRYKARLVAKGFKQRYGIDYEDTFSPVIKAATIRIVLSIAVSRGWTLRQLDVQNAFLHGFLEEEVYMQQPPGYEDPVHPEHFKVKKLVELGFQGSKADSSLFFYNKEDVSIFILIYVDDIIVASSKQEAVTALLQDLQKEFALKDLGDLHYFLRIEVNKTEKGILLTQEKYASDLLRKVGMTDCKPVNTPLCASEKLSIHKGSVLGPNDSTRYRSIVGALQYLTLTRPDIAFPVNKVSQFLHAPTTVHWVAVKRILKYLKSCLNLGLHICKSSSMLVRGFSDADWAGCLDDRRSTGGFAILLGNNLVSWNAKKQATVSRSSTEAGYKALANATAEIMWIQTLLHELRIQCPPQAKLWCDNMGAKYLSSNPVFHARTKHIEVDYHFFRERVASRLLDIDFVSTSDQVADGFTKALTVRKLENFKYNLNLGQDACYHIATALYIQVQIFM</sequence>
<dbReference type="AlphaFoldDB" id="A0AAQ3XBL1"/>
<dbReference type="Proteomes" id="UP001341281">
    <property type="component" value="Chromosome 09"/>
</dbReference>
<dbReference type="CDD" id="cd09272">
    <property type="entry name" value="RNase_HI_RT_Ty1"/>
    <property type="match status" value="1"/>
</dbReference>
<dbReference type="PANTHER" id="PTHR11439">
    <property type="entry name" value="GAG-POL-RELATED RETROTRANSPOSON"/>
    <property type="match status" value="1"/>
</dbReference>
<accession>A0AAQ3XBL1</accession>